<dbReference type="Proteomes" id="UP001428341">
    <property type="component" value="Unassembled WGS sequence"/>
</dbReference>
<dbReference type="EMBL" id="JBCGBO010000005">
    <property type="protein sequence ID" value="KAK9199353.1"/>
    <property type="molecule type" value="Genomic_DNA"/>
</dbReference>
<name>A0AAP0QIT7_9ROSI</name>
<protein>
    <submittedName>
        <fullName evidence="1">Uncharacterized protein</fullName>
    </submittedName>
</protein>
<accession>A0AAP0QIT7</accession>
<sequence>MSIPMIKPYRNFEKTDSAHMKASIMQMECYLQDITGYAEWNARKKTIMIICEKIYVKDYQEDDWQDDGEDDQQ</sequence>
<evidence type="ECO:0000313" key="2">
    <source>
        <dbReference type="Proteomes" id="UP001428341"/>
    </source>
</evidence>
<gene>
    <name evidence="1" type="ORF">WN944_014543</name>
</gene>
<organism evidence="1 2">
    <name type="scientific">Citrus x changshan-huyou</name>
    <dbReference type="NCBI Taxonomy" id="2935761"/>
    <lineage>
        <taxon>Eukaryota</taxon>
        <taxon>Viridiplantae</taxon>
        <taxon>Streptophyta</taxon>
        <taxon>Embryophyta</taxon>
        <taxon>Tracheophyta</taxon>
        <taxon>Spermatophyta</taxon>
        <taxon>Magnoliopsida</taxon>
        <taxon>eudicotyledons</taxon>
        <taxon>Gunneridae</taxon>
        <taxon>Pentapetalae</taxon>
        <taxon>rosids</taxon>
        <taxon>malvids</taxon>
        <taxon>Sapindales</taxon>
        <taxon>Rutaceae</taxon>
        <taxon>Aurantioideae</taxon>
        <taxon>Citrus</taxon>
    </lineage>
</organism>
<keyword evidence="2" id="KW-1185">Reference proteome</keyword>
<comment type="caution">
    <text evidence="1">The sequence shown here is derived from an EMBL/GenBank/DDBJ whole genome shotgun (WGS) entry which is preliminary data.</text>
</comment>
<evidence type="ECO:0000313" key="1">
    <source>
        <dbReference type="EMBL" id="KAK9199353.1"/>
    </source>
</evidence>
<reference evidence="1 2" key="1">
    <citation type="submission" date="2024-05" db="EMBL/GenBank/DDBJ databases">
        <title>Haplotype-resolved chromosome-level genome assembly of Huyou (Citrus changshanensis).</title>
        <authorList>
            <person name="Miao C."/>
            <person name="Chen W."/>
            <person name="Wu Y."/>
            <person name="Wang L."/>
            <person name="Zhao S."/>
            <person name="Grierson D."/>
            <person name="Xu C."/>
            <person name="Chen K."/>
        </authorList>
    </citation>
    <scope>NUCLEOTIDE SEQUENCE [LARGE SCALE GENOMIC DNA]</scope>
    <source>
        <strain evidence="1">01-14</strain>
        <tissue evidence="1">Leaf</tissue>
    </source>
</reference>
<dbReference type="AlphaFoldDB" id="A0AAP0QIT7"/>
<proteinExistence type="predicted"/>